<protein>
    <submittedName>
        <fullName evidence="2">Uncharacterized protein</fullName>
    </submittedName>
</protein>
<name>D6PJP2_9ZZZZ</name>
<keyword evidence="1" id="KW-1133">Transmembrane helix</keyword>
<keyword evidence="1" id="KW-0472">Membrane</keyword>
<accession>D6PJP2</accession>
<proteinExistence type="predicted"/>
<evidence type="ECO:0000313" key="2">
    <source>
        <dbReference type="EMBL" id="ADD95943.1"/>
    </source>
</evidence>
<dbReference type="AlphaFoldDB" id="D6PJP2"/>
<keyword evidence="1" id="KW-0812">Transmembrane</keyword>
<feature type="transmembrane region" description="Helical" evidence="1">
    <location>
        <begin position="9"/>
        <end position="28"/>
    </location>
</feature>
<dbReference type="EMBL" id="GU943111">
    <property type="protein sequence ID" value="ADD95943.1"/>
    <property type="molecule type" value="Genomic_DNA"/>
</dbReference>
<feature type="transmembrane region" description="Helical" evidence="1">
    <location>
        <begin position="61"/>
        <end position="89"/>
    </location>
</feature>
<reference evidence="2" key="1">
    <citation type="journal article" date="2010" name="ISME J.">
        <title>Metagenome of the Mediterranean deep chlorophyll maximum studied by direct and fosmid library 454 pyrosequencing.</title>
        <authorList>
            <person name="Ghai R."/>
            <person name="Martin-Cuadrado A.B."/>
            <person name="Molto A.G."/>
            <person name="Heredia I.G."/>
            <person name="Cabrera R."/>
            <person name="Martin J."/>
            <person name="Verdu M."/>
            <person name="Deschamps P."/>
            <person name="Moreira D."/>
            <person name="Lopez-Garcia P."/>
            <person name="Mira A."/>
            <person name="Rodriguez-Valera F."/>
        </authorList>
    </citation>
    <scope>NUCLEOTIDE SEQUENCE</scope>
</reference>
<organism evidence="2">
    <name type="scientific">uncultured organism MedDCM-OCT-S04-C1</name>
    <dbReference type="NCBI Taxonomy" id="743604"/>
    <lineage>
        <taxon>unclassified sequences</taxon>
        <taxon>environmental samples</taxon>
    </lineage>
</organism>
<evidence type="ECO:0000256" key="1">
    <source>
        <dbReference type="SAM" id="Phobius"/>
    </source>
</evidence>
<sequence>MALNVSTKTGIVLAIIGVLTVFAGIALFKQAPDDLLSSDIDCEDNNPNGQIDGTCETDGDFGIGACFGGIILAGIGIGIIIASLVSILAGGVSSLTVSNATEIIIHCPHCNSTIEMPLNASGLFDCPHCNEEFQWN</sequence>